<dbReference type="Proteomes" id="UP000034837">
    <property type="component" value="Unassembled WGS sequence"/>
</dbReference>
<dbReference type="InterPro" id="IPR025714">
    <property type="entry name" value="Methyltranfer_dom"/>
</dbReference>
<reference evidence="2 3" key="1">
    <citation type="journal article" date="2015" name="Nature">
        <title>rRNA introns, odd ribosomes, and small enigmatic genomes across a large radiation of phyla.</title>
        <authorList>
            <person name="Brown C.T."/>
            <person name="Hug L.A."/>
            <person name="Thomas B.C."/>
            <person name="Sharon I."/>
            <person name="Castelle C.J."/>
            <person name="Singh A."/>
            <person name="Wilkins M.J."/>
            <person name="Williams K.H."/>
            <person name="Banfield J.F."/>
        </authorList>
    </citation>
    <scope>NUCLEOTIDE SEQUENCE [LARGE SCALE GENOMIC DNA]</scope>
</reference>
<dbReference type="Gene3D" id="3.40.50.150">
    <property type="entry name" value="Vaccinia Virus protein VP39"/>
    <property type="match status" value="1"/>
</dbReference>
<evidence type="ECO:0000259" key="1">
    <source>
        <dbReference type="Pfam" id="PF13847"/>
    </source>
</evidence>
<dbReference type="InterPro" id="IPR029063">
    <property type="entry name" value="SAM-dependent_MTases_sf"/>
</dbReference>
<name>A0A0G0ZZL8_9BACT</name>
<sequence>MKTVFDVIASSYLQEDEHWGCDLDVVVQAIHPFLPCAAYMDLGCGPGFHVATIARWFPGASVTGVDYSLAMLAEAGREVRCFGLRNVALIQANILEFKTIRRYHVVSCLNNTLGNLCVCGETPVVVRESTMRAIHALLVPGGKLIVSVYNLEKFSARYGENFRILPQSDTERGELFVEYMSGKVKPVQYYSHWFTESEFVRLLEQNGFKIELLEKRLARLAVIATAI</sequence>
<dbReference type="EMBL" id="LCDO01000041">
    <property type="protein sequence ID" value="KKS54107.1"/>
    <property type="molecule type" value="Genomic_DNA"/>
</dbReference>
<dbReference type="AlphaFoldDB" id="A0A0G0ZZL8"/>
<dbReference type="PANTHER" id="PTHR43861">
    <property type="entry name" value="TRANS-ACONITATE 2-METHYLTRANSFERASE-RELATED"/>
    <property type="match status" value="1"/>
</dbReference>
<accession>A0A0G0ZZL8</accession>
<proteinExistence type="predicted"/>
<evidence type="ECO:0000313" key="3">
    <source>
        <dbReference type="Proteomes" id="UP000034837"/>
    </source>
</evidence>
<organism evidence="2 3">
    <name type="scientific">Candidatus Magasanikbacteria bacterium GW2011_GWA2_42_32</name>
    <dbReference type="NCBI Taxonomy" id="1619039"/>
    <lineage>
        <taxon>Bacteria</taxon>
        <taxon>Candidatus Magasanikiibacteriota</taxon>
    </lineage>
</organism>
<evidence type="ECO:0000313" key="2">
    <source>
        <dbReference type="EMBL" id="KKS54107.1"/>
    </source>
</evidence>
<feature type="domain" description="Methyltransferase" evidence="1">
    <location>
        <begin position="38"/>
        <end position="164"/>
    </location>
</feature>
<protein>
    <recommendedName>
        <fullName evidence="1">Methyltransferase domain-containing protein</fullName>
    </recommendedName>
</protein>
<dbReference type="CDD" id="cd02440">
    <property type="entry name" value="AdoMet_MTases"/>
    <property type="match status" value="1"/>
</dbReference>
<dbReference type="SUPFAM" id="SSF53335">
    <property type="entry name" value="S-adenosyl-L-methionine-dependent methyltransferases"/>
    <property type="match status" value="1"/>
</dbReference>
<dbReference type="Pfam" id="PF13847">
    <property type="entry name" value="Methyltransf_31"/>
    <property type="match status" value="1"/>
</dbReference>
<comment type="caution">
    <text evidence="2">The sequence shown here is derived from an EMBL/GenBank/DDBJ whole genome shotgun (WGS) entry which is preliminary data.</text>
</comment>
<gene>
    <name evidence="2" type="ORF">UV20_C0041G0001</name>
</gene>